<feature type="coiled-coil region" evidence="8">
    <location>
        <begin position="657"/>
        <end position="684"/>
    </location>
</feature>
<dbReference type="Proteomes" id="UP000291343">
    <property type="component" value="Unassembled WGS sequence"/>
</dbReference>
<dbReference type="Gene3D" id="2.60.40.1390">
    <property type="entry name" value="NDT80 DNA-binding domain"/>
    <property type="match status" value="1"/>
</dbReference>
<keyword evidence="5 7" id="KW-0238">DNA-binding</keyword>
<comment type="subcellular location">
    <subcellularLocation>
        <location evidence="1">Membrane</location>
        <topology evidence="1">Single-pass membrane protein</topology>
    </subcellularLocation>
</comment>
<feature type="transmembrane region" description="Helical" evidence="10">
    <location>
        <begin position="717"/>
        <end position="742"/>
    </location>
</feature>
<dbReference type="Pfam" id="PF05224">
    <property type="entry name" value="NDT80_PhoG"/>
    <property type="match status" value="1"/>
</dbReference>
<comment type="caution">
    <text evidence="13">The sequence shown here is derived from an EMBL/GenBank/DDBJ whole genome shotgun (WGS) entry which is preliminary data.</text>
</comment>
<evidence type="ECO:0000259" key="12">
    <source>
        <dbReference type="PROSITE" id="PS51688"/>
    </source>
</evidence>
<dbReference type="InParanoid" id="A0A482X5R1"/>
<evidence type="ECO:0000256" key="1">
    <source>
        <dbReference type="ARBA" id="ARBA00004167"/>
    </source>
</evidence>
<evidence type="ECO:0000256" key="4">
    <source>
        <dbReference type="ARBA" id="ARBA00022989"/>
    </source>
</evidence>
<name>A0A482X5R1_LAOST</name>
<evidence type="ECO:0000259" key="11">
    <source>
        <dbReference type="PROSITE" id="PS51517"/>
    </source>
</evidence>
<feature type="domain" description="Peptidase S74" evidence="12">
    <location>
        <begin position="563"/>
        <end position="671"/>
    </location>
</feature>
<dbReference type="GO" id="GO:0045893">
    <property type="term" value="P:positive regulation of DNA-templated transcription"/>
    <property type="evidence" value="ECO:0007669"/>
    <property type="project" value="TreeGrafter"/>
</dbReference>
<dbReference type="FunFam" id="2.60.40.1390:FF:000004">
    <property type="entry name" value="Myelin regulatory factor"/>
    <property type="match status" value="1"/>
</dbReference>
<accession>A0A482X5R1</accession>
<evidence type="ECO:0000313" key="14">
    <source>
        <dbReference type="Proteomes" id="UP000291343"/>
    </source>
</evidence>
<evidence type="ECO:0008006" key="15">
    <source>
        <dbReference type="Google" id="ProtNLM"/>
    </source>
</evidence>
<feature type="compositionally biased region" description="Low complexity" evidence="9">
    <location>
        <begin position="8"/>
        <end position="28"/>
    </location>
</feature>
<dbReference type="Pfam" id="PF13884">
    <property type="entry name" value="Peptidase_S74"/>
    <property type="match status" value="1"/>
</dbReference>
<dbReference type="GO" id="GO:0043565">
    <property type="term" value="F:sequence-specific DNA binding"/>
    <property type="evidence" value="ECO:0007669"/>
    <property type="project" value="TreeGrafter"/>
</dbReference>
<dbReference type="GO" id="GO:0005634">
    <property type="term" value="C:nucleus"/>
    <property type="evidence" value="ECO:0007669"/>
    <property type="project" value="TreeGrafter"/>
</dbReference>
<feature type="DNA-binding region" description="NDT80" evidence="7">
    <location>
        <begin position="246"/>
        <end position="512"/>
    </location>
</feature>
<dbReference type="InterPro" id="IPR026932">
    <property type="entry name" value="MYRF_ICA"/>
</dbReference>
<reference evidence="13 14" key="1">
    <citation type="journal article" date="2017" name="Gigascience">
        <title>Genome sequence of the small brown planthopper, Laodelphax striatellus.</title>
        <authorList>
            <person name="Zhu J."/>
            <person name="Jiang F."/>
            <person name="Wang X."/>
            <person name="Yang P."/>
            <person name="Bao Y."/>
            <person name="Zhao W."/>
            <person name="Wang W."/>
            <person name="Lu H."/>
            <person name="Wang Q."/>
            <person name="Cui N."/>
            <person name="Li J."/>
            <person name="Chen X."/>
            <person name="Luo L."/>
            <person name="Yu J."/>
            <person name="Kang L."/>
            <person name="Cui F."/>
        </authorList>
    </citation>
    <scope>NUCLEOTIDE SEQUENCE [LARGE SCALE GENOMIC DNA]</scope>
    <source>
        <strain evidence="13">Lst14</strain>
    </source>
</reference>
<keyword evidence="3 10" id="KW-0812">Transmembrane</keyword>
<evidence type="ECO:0000256" key="2">
    <source>
        <dbReference type="ARBA" id="ARBA00008221"/>
    </source>
</evidence>
<dbReference type="OrthoDB" id="27041at2759"/>
<dbReference type="EMBL" id="QKKF02016947">
    <property type="protein sequence ID" value="RZF41209.1"/>
    <property type="molecule type" value="Genomic_DNA"/>
</dbReference>
<dbReference type="InterPro" id="IPR037141">
    <property type="entry name" value="NDT80_DNA-bd_dom_sf"/>
</dbReference>
<dbReference type="PANTHER" id="PTHR13029:SF18">
    <property type="entry name" value="MYELIN REGULATORY FACTOR HOMOLOG 1"/>
    <property type="match status" value="1"/>
</dbReference>
<dbReference type="SMR" id="A0A482X5R1"/>
<evidence type="ECO:0000313" key="13">
    <source>
        <dbReference type="EMBL" id="RZF41209.1"/>
    </source>
</evidence>
<dbReference type="PROSITE" id="PS51688">
    <property type="entry name" value="ICA"/>
    <property type="match status" value="1"/>
</dbReference>
<comment type="similarity">
    <text evidence="2">Belongs to the MRF family.</text>
</comment>
<dbReference type="Pfam" id="PF13888">
    <property type="entry name" value="MRF_C2"/>
    <property type="match status" value="1"/>
</dbReference>
<dbReference type="STRING" id="195883.A0A482X5R1"/>
<organism evidence="13 14">
    <name type="scientific">Laodelphax striatellus</name>
    <name type="common">Small brown planthopper</name>
    <name type="synonym">Delphax striatella</name>
    <dbReference type="NCBI Taxonomy" id="195883"/>
    <lineage>
        <taxon>Eukaryota</taxon>
        <taxon>Metazoa</taxon>
        <taxon>Ecdysozoa</taxon>
        <taxon>Arthropoda</taxon>
        <taxon>Hexapoda</taxon>
        <taxon>Insecta</taxon>
        <taxon>Pterygota</taxon>
        <taxon>Neoptera</taxon>
        <taxon>Paraneoptera</taxon>
        <taxon>Hemiptera</taxon>
        <taxon>Auchenorrhyncha</taxon>
        <taxon>Fulgoroidea</taxon>
        <taxon>Delphacidae</taxon>
        <taxon>Criomorphinae</taxon>
        <taxon>Laodelphax</taxon>
    </lineage>
</organism>
<dbReference type="SUPFAM" id="SSF49417">
    <property type="entry name" value="p53-like transcription factors"/>
    <property type="match status" value="1"/>
</dbReference>
<feature type="region of interest" description="Disordered" evidence="9">
    <location>
        <begin position="70"/>
        <end position="97"/>
    </location>
</feature>
<dbReference type="InterPro" id="IPR025719">
    <property type="entry name" value="MYRF_C2"/>
</dbReference>
<feature type="domain" description="NDT80" evidence="11">
    <location>
        <begin position="246"/>
        <end position="512"/>
    </location>
</feature>
<evidence type="ECO:0000256" key="10">
    <source>
        <dbReference type="SAM" id="Phobius"/>
    </source>
</evidence>
<dbReference type="GO" id="GO:0003700">
    <property type="term" value="F:DNA-binding transcription factor activity"/>
    <property type="evidence" value="ECO:0007669"/>
    <property type="project" value="UniProtKB-UniRule"/>
</dbReference>
<dbReference type="InterPro" id="IPR008967">
    <property type="entry name" value="p53-like_TF_DNA-bd_sf"/>
</dbReference>
<dbReference type="GO" id="GO:0016540">
    <property type="term" value="P:protein autoprocessing"/>
    <property type="evidence" value="ECO:0007669"/>
    <property type="project" value="InterPro"/>
</dbReference>
<dbReference type="InterPro" id="IPR051577">
    <property type="entry name" value="MRF-like"/>
</dbReference>
<dbReference type="GO" id="GO:0006357">
    <property type="term" value="P:regulation of transcription by RNA polymerase II"/>
    <property type="evidence" value="ECO:0007669"/>
    <property type="project" value="UniProtKB-ARBA"/>
</dbReference>
<keyword evidence="6 10" id="KW-0472">Membrane</keyword>
<dbReference type="GO" id="GO:0005789">
    <property type="term" value="C:endoplasmic reticulum membrane"/>
    <property type="evidence" value="ECO:0007669"/>
    <property type="project" value="TreeGrafter"/>
</dbReference>
<proteinExistence type="inferred from homology"/>
<keyword evidence="8" id="KW-0175">Coiled coil</keyword>
<dbReference type="AlphaFoldDB" id="A0A482X5R1"/>
<sequence length="1047" mass="116160">MEYSWTLVEEPPSSSSGEAEAAVAAVAATDHHRRPLQGRGDFVGGIDNEALDFSQLEHFINDDNDDNHTYFQDTLTHNESDSSSSSTSSTSSNRRLPSIAKTISATTVTHPLPLPLAVPLPPLTQFTSQPANGGAPSAVVVGVGVGVGGTTVYQSTHQSHNLPESPPDSGSEPPYSPRAHSPHQKVTQTGGIQDLLVPNHLFSKGLDSNLVLTALQPVAASCATSNGSNTLALAAAHAGLTTPDFTSTTSTTSTNTCISTCTPVSTVKKRKLSEDNCSSPPAASSRINVKQETADLGNDDDLSYQDDGNSIYLDSSSFQCIRFQPFQQTSWHALCDQNLKELLIPHYRVDADKGFNFSNADDAFVCQKKNHFQITCHTQLQGDAQFVKTQDGLRKIASFHLHFYGVKVESPTQTIKVEQSQSDRSKKAFHPVLVDLHGEQLTKVTVGRLHFSETTSNNMRKKGKPNPDQRYFYLVVGLHAHCNDNNHYPIISHASERIIVRAFVFQASNPGQFESDADLCWSRGSTVDSVYHSGRVGVNTDRPDEALVVHGNIKLTGHIVQPSDARAKRNIRELDSQRQLRNVQMMRVVSYEYDPVFSDHYLAPPITDTGIIAQELQSILPEAVMPAGDILLPDGTTIDNFLLVNKERILMESVGAVKELCKVTDNLETRIDQLERINKTLVKLKSNSTSSTIQKASFKSGKGKVSNGKQAMPYNQLIQIVIVILVLIMACCLLSMTALYFMELHKRDRVDKPLYIHKGNDYIKRFRSTTMTFLLDVRETELKKSYMTTSTPDRSLFTSESVLSHLAAPCSFSHKCQMFCCDQDQAKGSPHYIGDQYHFRPEITPATNAIEDISENRAARRQKQDATGNNLKSHRNKLDSLRRDKREEEWLHMDSNTYPSSEPFTDSEVSVVIVGNNFTCFLGSEYCDSGDVEYFTCPILTPNNFTYIFPMNKYFSDSFIVRFSFSGTWRLQMVELCRGQQGTAPLQHSQAKVHSPTGLQFSVSLGQSKVASLHYRVPLLETTNVCSLEDKSAFLEFNLLFYKECDD</sequence>
<feature type="compositionally biased region" description="Low complexity" evidence="9">
    <location>
        <begin position="81"/>
        <end position="92"/>
    </location>
</feature>
<evidence type="ECO:0000256" key="6">
    <source>
        <dbReference type="ARBA" id="ARBA00023136"/>
    </source>
</evidence>
<keyword evidence="14" id="KW-1185">Reference proteome</keyword>
<keyword evidence="4 10" id="KW-1133">Transmembrane helix</keyword>
<feature type="region of interest" description="Disordered" evidence="9">
    <location>
        <begin position="1"/>
        <end position="41"/>
    </location>
</feature>
<dbReference type="PROSITE" id="PS51517">
    <property type="entry name" value="NDT80"/>
    <property type="match status" value="1"/>
</dbReference>
<feature type="compositionally biased region" description="Polar residues" evidence="9">
    <location>
        <begin position="153"/>
        <end position="162"/>
    </location>
</feature>
<protein>
    <recommendedName>
        <fullName evidence="15">Myelin regulatory factor</fullName>
    </recommendedName>
</protein>
<dbReference type="Pfam" id="PF13887">
    <property type="entry name" value="MYRF_ICA"/>
    <property type="match status" value="1"/>
</dbReference>
<evidence type="ECO:0000256" key="9">
    <source>
        <dbReference type="SAM" id="MobiDB-lite"/>
    </source>
</evidence>
<evidence type="ECO:0000256" key="5">
    <source>
        <dbReference type="ARBA" id="ARBA00023125"/>
    </source>
</evidence>
<dbReference type="InterPro" id="IPR030392">
    <property type="entry name" value="S74_ICA"/>
</dbReference>
<dbReference type="PANTHER" id="PTHR13029">
    <property type="match status" value="1"/>
</dbReference>
<feature type="region of interest" description="Disordered" evidence="9">
    <location>
        <begin position="151"/>
        <end position="187"/>
    </location>
</feature>
<feature type="region of interest" description="Disordered" evidence="9">
    <location>
        <begin position="857"/>
        <end position="877"/>
    </location>
</feature>
<evidence type="ECO:0000256" key="3">
    <source>
        <dbReference type="ARBA" id="ARBA00022692"/>
    </source>
</evidence>
<evidence type="ECO:0000256" key="7">
    <source>
        <dbReference type="PROSITE-ProRule" id="PRU00850"/>
    </source>
</evidence>
<gene>
    <name evidence="13" type="ORF">LSTR_LSTR011590</name>
</gene>
<evidence type="ECO:0000256" key="8">
    <source>
        <dbReference type="SAM" id="Coils"/>
    </source>
</evidence>
<dbReference type="InterPro" id="IPR024061">
    <property type="entry name" value="NDT80_DNA-bd_dom"/>
</dbReference>